<accession>A0ABU5HQ30</accession>
<proteinExistence type="predicted"/>
<gene>
    <name evidence="4" type="ORF">QHG74_08940</name>
</gene>
<evidence type="ECO:0000313" key="4">
    <source>
        <dbReference type="EMBL" id="MDY7257844.1"/>
    </source>
</evidence>
<evidence type="ECO:0000313" key="5">
    <source>
        <dbReference type="Proteomes" id="UP001292913"/>
    </source>
</evidence>
<keyword evidence="5" id="KW-1185">Reference proteome</keyword>
<dbReference type="EMBL" id="JARZAK010000004">
    <property type="protein sequence ID" value="MDY7257844.1"/>
    <property type="molecule type" value="Genomic_DNA"/>
</dbReference>
<feature type="chain" id="PRO_5045175735" description="DUF6562 domain-containing protein" evidence="2">
    <location>
        <begin position="24"/>
        <end position="556"/>
    </location>
</feature>
<dbReference type="Proteomes" id="UP001292913">
    <property type="component" value="Unassembled WGS sequence"/>
</dbReference>
<organism evidence="4 5">
    <name type="scientific">Bacteroides vicugnae</name>
    <dbReference type="NCBI Taxonomy" id="3037989"/>
    <lineage>
        <taxon>Bacteria</taxon>
        <taxon>Pseudomonadati</taxon>
        <taxon>Bacteroidota</taxon>
        <taxon>Bacteroidia</taxon>
        <taxon>Bacteroidales</taxon>
        <taxon>Bacteroidaceae</taxon>
        <taxon>Bacteroides</taxon>
    </lineage>
</organism>
<dbReference type="PROSITE" id="PS51257">
    <property type="entry name" value="PROKAR_LIPOPROTEIN"/>
    <property type="match status" value="1"/>
</dbReference>
<reference evidence="4 5" key="1">
    <citation type="submission" date="2023-04" db="EMBL/GenBank/DDBJ databases">
        <title>Bacteroides pacosi sp. nov., isolated from the fecal material of an alpaca.</title>
        <authorList>
            <person name="Miller S."/>
            <person name="Hendry M."/>
            <person name="King J."/>
            <person name="Sankaranarayanan K."/>
            <person name="Lawson P.A."/>
        </authorList>
    </citation>
    <scope>NUCLEOTIDE SEQUENCE [LARGE SCALE GENOMIC DNA]</scope>
    <source>
        <strain evidence="4 5">A2-P53</strain>
    </source>
</reference>
<sequence length="556" mass="61140">MKKNFAYLAIMLFMGLFASCSQENDPTTSDSRNKLVNISAELPKEFAQTRAVPSADGHYLRCILEITNENGDRVYREEKLGTEGNADGKLSFTFALEEAGTYNYKMWADFIEANGQEKDPVTGRYTDKFYNTEDLTKITIKDPALLYNTDACDAFSGNGTFEKSQATLENPLSVTLIRPFAKLIVSDKSKENFAKCTSVSISQEIPGGFDVSTGKISTETVEAVLPATAPIGTGEQEGEGFDLRLFSCYIFADNDALGEIGLTFVTTDGGRTVAIPANVPVKKNTRTLVRGYLVAESQNNGQIDTDFGEWNPDIDGGDVEPTEPTIDPKIGDYYYKNGEYSSELRTDAENPCIGVVFATKAINGDEASNYGEYTRIKGYVMALESAPSNTRKEFCDKAMNGKIDFTGMELVKTGYENTKAFLADSRYTDNSTSYPLLLDFIAFKEKTATPEKSSGWYIPSIEELKETMIKYHGFEETPANNVFVEAVNAIEGANQFVHTTSARYLLSSSISNKTITPVTLTDGVLDTNTRTQAIFNSDPQKAGVQGQIRPILTILE</sequence>
<name>A0ABU5HQ30_9BACE</name>
<feature type="region of interest" description="Disordered" evidence="1">
    <location>
        <begin position="304"/>
        <end position="325"/>
    </location>
</feature>
<feature type="signal peptide" evidence="2">
    <location>
        <begin position="1"/>
        <end position="23"/>
    </location>
</feature>
<dbReference type="Pfam" id="PF20200">
    <property type="entry name" value="DUF6562"/>
    <property type="match status" value="1"/>
</dbReference>
<keyword evidence="2" id="KW-0732">Signal</keyword>
<evidence type="ECO:0000259" key="3">
    <source>
        <dbReference type="Pfam" id="PF20200"/>
    </source>
</evidence>
<dbReference type="RefSeq" id="WP_321027944.1">
    <property type="nucleotide sequence ID" value="NZ_JARZAK010000004.1"/>
</dbReference>
<protein>
    <recommendedName>
        <fullName evidence="3">DUF6562 domain-containing protein</fullName>
    </recommendedName>
</protein>
<evidence type="ECO:0000256" key="1">
    <source>
        <dbReference type="SAM" id="MobiDB-lite"/>
    </source>
</evidence>
<evidence type="ECO:0000256" key="2">
    <source>
        <dbReference type="SAM" id="SignalP"/>
    </source>
</evidence>
<dbReference type="InterPro" id="IPR046692">
    <property type="entry name" value="DUF6562"/>
</dbReference>
<feature type="domain" description="DUF6562" evidence="3">
    <location>
        <begin position="43"/>
        <end position="185"/>
    </location>
</feature>
<comment type="caution">
    <text evidence="4">The sequence shown here is derived from an EMBL/GenBank/DDBJ whole genome shotgun (WGS) entry which is preliminary data.</text>
</comment>